<name>A0A0J5FV48_9GAMM</name>
<sequence length="200" mass="23629">MLEGVCIIQNAISERELDIIYRYLAVSENIGQLKGNKDATDAHMYYALPYFEAMLSHYTDVISQTVKEKVYPSYSFLWNYKKGYQLPRHKDRNSVDYIISIGIHKQAECEWPLFVDGKEMNMDVGDILILDGKRFEHWREACPYNNRLQLILCYTRDPFLRFDKRVHLGFEPIPEVITSPFKEHLTIDDDYISELRSLYV</sequence>
<dbReference type="RefSeq" id="WP_047962347.1">
    <property type="nucleotide sequence ID" value="NZ_CAWMBG010000029.1"/>
</dbReference>
<proteinExistence type="predicted"/>
<dbReference type="STRING" id="880157.AB204_05345"/>
<comment type="caution">
    <text evidence="1">The sequence shown here is derived from an EMBL/GenBank/DDBJ whole genome shotgun (WGS) entry which is preliminary data.</text>
</comment>
<evidence type="ECO:0000313" key="2">
    <source>
        <dbReference type="Proteomes" id="UP000036277"/>
    </source>
</evidence>
<dbReference type="EMBL" id="LFCV01000029">
    <property type="protein sequence ID" value="KMJ46118.1"/>
    <property type="molecule type" value="Genomic_DNA"/>
</dbReference>
<evidence type="ECO:0008006" key="3">
    <source>
        <dbReference type="Google" id="ProtNLM"/>
    </source>
</evidence>
<reference evidence="1 2" key="1">
    <citation type="submission" date="2015-06" db="EMBL/GenBank/DDBJ databases">
        <title>Draft Whole-Genome Sequence of the Entomopathogenic Bacterium Xenorhabdus khoisanae.</title>
        <authorList>
            <person name="Naidoo S."/>
            <person name="Featherston J."/>
            <person name="Gray V.M."/>
        </authorList>
    </citation>
    <scope>NUCLEOTIDE SEQUENCE [LARGE SCALE GENOMIC DNA]</scope>
    <source>
        <strain evidence="1 2">MCB</strain>
    </source>
</reference>
<evidence type="ECO:0000313" key="1">
    <source>
        <dbReference type="EMBL" id="KMJ46118.1"/>
    </source>
</evidence>
<dbReference type="OrthoDB" id="6636324at2"/>
<dbReference type="AlphaFoldDB" id="A0A0J5FV48"/>
<dbReference type="PATRIC" id="fig|880157.4.peg.1119"/>
<keyword evidence="2" id="KW-1185">Reference proteome</keyword>
<organism evidence="1 2">
    <name type="scientific">Xenorhabdus khoisanae</name>
    <dbReference type="NCBI Taxonomy" id="880157"/>
    <lineage>
        <taxon>Bacteria</taxon>
        <taxon>Pseudomonadati</taxon>
        <taxon>Pseudomonadota</taxon>
        <taxon>Gammaproteobacteria</taxon>
        <taxon>Enterobacterales</taxon>
        <taxon>Morganellaceae</taxon>
        <taxon>Xenorhabdus</taxon>
    </lineage>
</organism>
<protein>
    <recommendedName>
        <fullName evidence="3">Fe2OG dioxygenase domain-containing protein</fullName>
    </recommendedName>
</protein>
<accession>A0A0J5FV48</accession>
<gene>
    <name evidence="1" type="ORF">AB204_05345</name>
</gene>
<dbReference type="Proteomes" id="UP000036277">
    <property type="component" value="Unassembled WGS sequence"/>
</dbReference>